<organism evidence="2 3">
    <name type="scientific">Xylaria grammica</name>
    <dbReference type="NCBI Taxonomy" id="363999"/>
    <lineage>
        <taxon>Eukaryota</taxon>
        <taxon>Fungi</taxon>
        <taxon>Dikarya</taxon>
        <taxon>Ascomycota</taxon>
        <taxon>Pezizomycotina</taxon>
        <taxon>Sordariomycetes</taxon>
        <taxon>Xylariomycetidae</taxon>
        <taxon>Xylariales</taxon>
        <taxon>Xylariaceae</taxon>
        <taxon>Xylaria</taxon>
    </lineage>
</organism>
<name>A0A439DDI6_9PEZI</name>
<dbReference type="InterPro" id="IPR036404">
    <property type="entry name" value="Jacalin-like_lectin_dom_sf"/>
</dbReference>
<gene>
    <name evidence="2" type="ORF">EKO27_g2643</name>
</gene>
<sequence>MSQYIVPNGLIGGKGGTTSFYETKFQTGIMLQRVDVWYDSSCLRGLRFTWTDGTFKMYASSKGNSQQITFAPGELCRELVLWGNGVGTRTGRIKIVTEKQTFECGKNVSGQDAYPMNIGSGLLVGFRGACGNDIDRLSPLFLKVMKSLTSDVTYSSFPTGGITPVQLDTQTFDSRNRAVYQWEFSGSRKRVVSNTWSQSSNWAFGLSMKIQAGIPLVASIENGAEWSMSGTSSHSTTETQERELTWSISGVLETGHAVKCTALCQEGKTSLDYTSKVTVTFKDGKQFTFTESGNLDSISVSDCKVDVVDL</sequence>
<dbReference type="SUPFAM" id="SSF51101">
    <property type="entry name" value="Mannose-binding lectins"/>
    <property type="match status" value="1"/>
</dbReference>
<evidence type="ECO:0000313" key="3">
    <source>
        <dbReference type="Proteomes" id="UP000286045"/>
    </source>
</evidence>
<reference evidence="2 3" key="1">
    <citation type="submission" date="2018-12" db="EMBL/GenBank/DDBJ databases">
        <title>Draft genome sequence of Xylaria grammica IHI A82.</title>
        <authorList>
            <person name="Buettner E."/>
            <person name="Kellner H."/>
        </authorList>
    </citation>
    <scope>NUCLEOTIDE SEQUENCE [LARGE SCALE GENOMIC DNA]</scope>
    <source>
        <strain evidence="2 3">IHI A82</strain>
    </source>
</reference>
<dbReference type="InterPro" id="IPR001229">
    <property type="entry name" value="Jacalin-like_lectin_dom"/>
</dbReference>
<dbReference type="EMBL" id="RYZI01000050">
    <property type="protein sequence ID" value="RWA12463.1"/>
    <property type="molecule type" value="Genomic_DNA"/>
</dbReference>
<keyword evidence="3" id="KW-1185">Reference proteome</keyword>
<dbReference type="Gene3D" id="2.100.10.30">
    <property type="entry name" value="Jacalin-like lectin domain"/>
    <property type="match status" value="1"/>
</dbReference>
<proteinExistence type="predicted"/>
<accession>A0A439DDI6</accession>
<comment type="caution">
    <text evidence="2">The sequence shown here is derived from an EMBL/GenBank/DDBJ whole genome shotgun (WGS) entry which is preliminary data.</text>
</comment>
<protein>
    <recommendedName>
        <fullName evidence="1">Jacalin-type lectin domain-containing protein</fullName>
    </recommendedName>
</protein>
<dbReference type="Proteomes" id="UP000286045">
    <property type="component" value="Unassembled WGS sequence"/>
</dbReference>
<dbReference type="AlphaFoldDB" id="A0A439DDI6"/>
<dbReference type="Pfam" id="PF01419">
    <property type="entry name" value="Jacalin"/>
    <property type="match status" value="1"/>
</dbReference>
<dbReference type="Gene3D" id="2.170.15.10">
    <property type="entry name" value="Proaerolysin, chain A, domain 3"/>
    <property type="match status" value="1"/>
</dbReference>
<evidence type="ECO:0000313" key="2">
    <source>
        <dbReference type="EMBL" id="RWA12463.1"/>
    </source>
</evidence>
<evidence type="ECO:0000259" key="1">
    <source>
        <dbReference type="Pfam" id="PF01419"/>
    </source>
</evidence>
<dbReference type="SUPFAM" id="SSF56973">
    <property type="entry name" value="Aerolisin/ETX pore-forming domain"/>
    <property type="match status" value="1"/>
</dbReference>
<feature type="domain" description="Jacalin-type lectin" evidence="1">
    <location>
        <begin position="9"/>
        <end position="137"/>
    </location>
</feature>
<dbReference type="CDD" id="cd20231">
    <property type="entry name" value="PFM_jacalin-like"/>
    <property type="match status" value="1"/>
</dbReference>